<accession>A0A512E3K5</accession>
<proteinExistence type="predicted"/>
<feature type="transmembrane region" description="Helical" evidence="1">
    <location>
        <begin position="84"/>
        <end position="106"/>
    </location>
</feature>
<reference evidence="2 3" key="1">
    <citation type="submission" date="2019-07" db="EMBL/GenBank/DDBJ databases">
        <title>Whole genome shotgun sequence of Skermanella aerolata NBRC 106429.</title>
        <authorList>
            <person name="Hosoyama A."/>
            <person name="Uohara A."/>
            <person name="Ohji S."/>
            <person name="Ichikawa N."/>
        </authorList>
    </citation>
    <scope>NUCLEOTIDE SEQUENCE [LARGE SCALE GENOMIC DNA]</scope>
    <source>
        <strain evidence="2 3">NBRC 106429</strain>
    </source>
</reference>
<name>A0A512E3K5_9PROT</name>
<evidence type="ECO:0000256" key="1">
    <source>
        <dbReference type="SAM" id="Phobius"/>
    </source>
</evidence>
<evidence type="ECO:0000313" key="3">
    <source>
        <dbReference type="Proteomes" id="UP000321523"/>
    </source>
</evidence>
<evidence type="ECO:0000313" key="2">
    <source>
        <dbReference type="EMBL" id="GEO43030.1"/>
    </source>
</evidence>
<gene>
    <name evidence="2" type="ORF">SAE02_71780</name>
</gene>
<keyword evidence="1" id="KW-0472">Membrane</keyword>
<dbReference type="RefSeq" id="WP_044436544.1">
    <property type="nucleotide sequence ID" value="NZ_BJYZ01000059.1"/>
</dbReference>
<keyword evidence="1" id="KW-0812">Transmembrane</keyword>
<keyword evidence="1" id="KW-1133">Transmembrane helix</keyword>
<comment type="caution">
    <text evidence="2">The sequence shown here is derived from an EMBL/GenBank/DDBJ whole genome shotgun (WGS) entry which is preliminary data.</text>
</comment>
<dbReference type="OrthoDB" id="7277742at2"/>
<dbReference type="EMBL" id="BJYZ01000059">
    <property type="protein sequence ID" value="GEO43030.1"/>
    <property type="molecule type" value="Genomic_DNA"/>
</dbReference>
<organism evidence="2 3">
    <name type="scientific">Skermanella aerolata</name>
    <dbReference type="NCBI Taxonomy" id="393310"/>
    <lineage>
        <taxon>Bacteria</taxon>
        <taxon>Pseudomonadati</taxon>
        <taxon>Pseudomonadota</taxon>
        <taxon>Alphaproteobacteria</taxon>
        <taxon>Rhodospirillales</taxon>
        <taxon>Azospirillaceae</taxon>
        <taxon>Skermanella</taxon>
    </lineage>
</organism>
<dbReference type="Proteomes" id="UP000321523">
    <property type="component" value="Unassembled WGS sequence"/>
</dbReference>
<sequence>MSTADDFRQQLRQAGISDDKPLSAVLLTAFQAAETARSAVKDGARGLTPEGEADLIKRVIQAVGQQAKTSLEQHRLRLDRKTSIMAGGIVAAGLILAGVGGYWAGWSSGAQASRVIEHDVAAAAMSAGPQAAASWAALMRNNDLPQALAQCSGASVWSANGKKACAVPLWLDGPETPPIKDLRGR</sequence>
<keyword evidence="3" id="KW-1185">Reference proteome</keyword>
<protein>
    <submittedName>
        <fullName evidence="2">Uncharacterized protein</fullName>
    </submittedName>
</protein>
<dbReference type="AlphaFoldDB" id="A0A512E3K5"/>